<dbReference type="GO" id="GO:0005730">
    <property type="term" value="C:nucleolus"/>
    <property type="evidence" value="ECO:0007669"/>
    <property type="project" value="UniProtKB-SubCell"/>
</dbReference>
<evidence type="ECO:0000313" key="7">
    <source>
        <dbReference type="EMBL" id="GFR06240.1"/>
    </source>
</evidence>
<dbReference type="OrthoDB" id="10262308at2759"/>
<organism evidence="7 8">
    <name type="scientific">Trichonephila clavata</name>
    <name type="common">Joro spider</name>
    <name type="synonym">Nephila clavata</name>
    <dbReference type="NCBI Taxonomy" id="2740835"/>
    <lineage>
        <taxon>Eukaryota</taxon>
        <taxon>Metazoa</taxon>
        <taxon>Ecdysozoa</taxon>
        <taxon>Arthropoda</taxon>
        <taxon>Chelicerata</taxon>
        <taxon>Arachnida</taxon>
        <taxon>Araneae</taxon>
        <taxon>Araneomorphae</taxon>
        <taxon>Entelegynae</taxon>
        <taxon>Araneoidea</taxon>
        <taxon>Nephilidae</taxon>
        <taxon>Trichonephila</taxon>
    </lineage>
</organism>
<keyword evidence="4 5" id="KW-0539">Nucleus</keyword>
<reference evidence="7" key="1">
    <citation type="submission" date="2020-07" db="EMBL/GenBank/DDBJ databases">
        <title>Multicomponent nature underlies the extraordinary mechanical properties of spider dragline silk.</title>
        <authorList>
            <person name="Kono N."/>
            <person name="Nakamura H."/>
            <person name="Mori M."/>
            <person name="Yoshida Y."/>
            <person name="Ohtoshi R."/>
            <person name="Malay A.D."/>
            <person name="Moran D.A.P."/>
            <person name="Tomita M."/>
            <person name="Numata K."/>
            <person name="Arakawa K."/>
        </authorList>
    </citation>
    <scope>NUCLEOTIDE SEQUENCE</scope>
</reference>
<dbReference type="Gene3D" id="3.90.105.20">
    <property type="match status" value="1"/>
</dbReference>
<dbReference type="CDD" id="cd05796">
    <property type="entry name" value="Ribosomal_P0_like"/>
    <property type="match status" value="1"/>
</dbReference>
<evidence type="ECO:0000256" key="2">
    <source>
        <dbReference type="ARBA" id="ARBA00008889"/>
    </source>
</evidence>
<dbReference type="GO" id="GO:0003723">
    <property type="term" value="F:RNA binding"/>
    <property type="evidence" value="ECO:0007669"/>
    <property type="project" value="TreeGrafter"/>
</dbReference>
<dbReference type="Proteomes" id="UP000887116">
    <property type="component" value="Unassembled WGS sequence"/>
</dbReference>
<dbReference type="InterPro" id="IPR043164">
    <property type="entry name" value="Ribosomal_uL10-like_insert_sf"/>
</dbReference>
<dbReference type="GO" id="GO:0000027">
    <property type="term" value="P:ribosomal large subunit assembly"/>
    <property type="evidence" value="ECO:0007669"/>
    <property type="project" value="InterPro"/>
</dbReference>
<comment type="function">
    <text evidence="1 5">Component of the ribosome assembly machinery. Nuclear paralog of the ribosomal protein P0, it binds pre-60S subunits at an early stage of assembly in the nucleolus, and is replaced by P0 in cytoplasmic pre-60S subunits and mature 80S ribosomes.</text>
</comment>
<proteinExistence type="inferred from homology"/>
<dbReference type="GO" id="GO:0000956">
    <property type="term" value="P:nuclear-transcribed mRNA catabolic process"/>
    <property type="evidence" value="ECO:0007669"/>
    <property type="project" value="TreeGrafter"/>
</dbReference>
<keyword evidence="8" id="KW-1185">Reference proteome</keyword>
<dbReference type="AlphaFoldDB" id="A0A8X6IK28"/>
<dbReference type="InterPro" id="IPR043141">
    <property type="entry name" value="Ribosomal_uL10-like_sf"/>
</dbReference>
<dbReference type="FunFam" id="3.30.70.1730:FF:000005">
    <property type="entry name" value="Ribosome assembly factor mrt4"/>
    <property type="match status" value="1"/>
</dbReference>
<dbReference type="InterPro" id="IPR040637">
    <property type="entry name" value="Ribosomal_uL10-like_insert"/>
</dbReference>
<name>A0A8X6IK28_TRICU</name>
<evidence type="ECO:0000313" key="8">
    <source>
        <dbReference type="Proteomes" id="UP000887116"/>
    </source>
</evidence>
<evidence type="ECO:0000259" key="6">
    <source>
        <dbReference type="Pfam" id="PF17777"/>
    </source>
</evidence>
<dbReference type="PANTHER" id="PTHR45841">
    <property type="entry name" value="MRNA TURNOVER PROTEIN 4 MRTO4"/>
    <property type="match status" value="1"/>
</dbReference>
<dbReference type="Pfam" id="PF17777">
    <property type="entry name" value="RL10P_insert"/>
    <property type="match status" value="1"/>
</dbReference>
<dbReference type="InterPro" id="IPR001790">
    <property type="entry name" value="Ribosomal_uL10"/>
</dbReference>
<evidence type="ECO:0000256" key="1">
    <source>
        <dbReference type="ARBA" id="ARBA00004046"/>
    </source>
</evidence>
<gene>
    <name evidence="7" type="primary">MRTO4</name>
    <name evidence="7" type="ORF">TNCT_18711</name>
</gene>
<dbReference type="InterPro" id="IPR051742">
    <property type="entry name" value="Ribosome_Assembly_uL10"/>
</dbReference>
<comment type="subunit">
    <text evidence="5">Associates with the pre-60S ribosomal particle.</text>
</comment>
<sequence length="220" mass="25329">MPNPKRNKQKTWTMIKKKWERKKEFYQEIQSCVKKYAHVFVFAATHGRNSNLRNVRMQWKTSRICVGKNKVMAKALGLTEKDERRPNLHKIGKQLKGDKGLLFTNQPIEEVVNWFHSYSEGDYARPGYIATEDVILQEGPLEQCPAKLEPSLKRLGLSTTLKDGVIYLLKDYAVCKAGEALSLESARILRLLGKQMVEFKIRLLSVWSQNGNFADLDSEN</sequence>
<keyword evidence="5" id="KW-0690">Ribosome biogenesis</keyword>
<dbReference type="GO" id="GO:0030687">
    <property type="term" value="C:preribosome, large subunit precursor"/>
    <property type="evidence" value="ECO:0007669"/>
    <property type="project" value="TreeGrafter"/>
</dbReference>
<dbReference type="EMBL" id="BMAO01035823">
    <property type="protein sequence ID" value="GFR06240.1"/>
    <property type="molecule type" value="Genomic_DNA"/>
</dbReference>
<comment type="similarity">
    <text evidence="2 5">Belongs to the universal ribosomal protein uL10 family.</text>
</comment>
<protein>
    <recommendedName>
        <fullName evidence="5">Ribosome assembly factor mrt4</fullName>
    </recommendedName>
</protein>
<feature type="domain" description="Large ribosomal subunit protein uL10-like insertion" evidence="6">
    <location>
        <begin position="124"/>
        <end position="193"/>
    </location>
</feature>
<dbReference type="GO" id="GO:0006364">
    <property type="term" value="P:rRNA processing"/>
    <property type="evidence" value="ECO:0007669"/>
    <property type="project" value="TreeGrafter"/>
</dbReference>
<dbReference type="GO" id="GO:0005737">
    <property type="term" value="C:cytoplasm"/>
    <property type="evidence" value="ECO:0007669"/>
    <property type="project" value="UniProtKB-SubCell"/>
</dbReference>
<evidence type="ECO:0000256" key="4">
    <source>
        <dbReference type="ARBA" id="ARBA00023242"/>
    </source>
</evidence>
<evidence type="ECO:0000256" key="3">
    <source>
        <dbReference type="ARBA" id="ARBA00022490"/>
    </source>
</evidence>
<evidence type="ECO:0000256" key="5">
    <source>
        <dbReference type="RuleBase" id="RU364039"/>
    </source>
</evidence>
<comment type="caution">
    <text evidence="7">The sequence shown here is derived from an EMBL/GenBank/DDBJ whole genome shotgun (WGS) entry which is preliminary data.</text>
</comment>
<dbReference type="InterPro" id="IPR033867">
    <property type="entry name" value="Mrt4"/>
</dbReference>
<keyword evidence="3 5" id="KW-0963">Cytoplasm</keyword>
<dbReference type="Gene3D" id="3.30.70.1730">
    <property type="match status" value="1"/>
</dbReference>
<dbReference type="SUPFAM" id="SSF160369">
    <property type="entry name" value="Ribosomal protein L10-like"/>
    <property type="match status" value="1"/>
</dbReference>
<comment type="subcellular location">
    <subcellularLocation>
        <location evidence="5">Cytoplasm</location>
    </subcellularLocation>
    <subcellularLocation>
        <location evidence="5">Nucleus</location>
        <location evidence="5">Nucleolus</location>
    </subcellularLocation>
</comment>
<dbReference type="PANTHER" id="PTHR45841:SF1">
    <property type="entry name" value="MRNA TURNOVER PROTEIN 4 HOMOLOG"/>
    <property type="match status" value="1"/>
</dbReference>
<dbReference type="Pfam" id="PF00466">
    <property type="entry name" value="Ribosomal_L10"/>
    <property type="match status" value="1"/>
</dbReference>
<accession>A0A8X6IK28</accession>